<protein>
    <recommendedName>
        <fullName evidence="3">RxLR effector protein</fullName>
    </recommendedName>
</protein>
<evidence type="ECO:0000313" key="1">
    <source>
        <dbReference type="EMBL" id="OWY96748.1"/>
    </source>
</evidence>
<dbReference type="AlphaFoldDB" id="A0A225UVH5"/>
<name>A0A225UVH5_9STRA</name>
<sequence length="175" mass="19973">LNEGRPADDVFKLLNLDKEGDRLFTSPMWNTWANYVARLEKGDPDKAIYSVLKANFGKENLKIIIDKAKGNVRTKMTADNLQEEAWLSEGKTDDDIFKLLGLDRKGAEFFESPMLSAWTSYVTGLEKIKEKSDEFLVITYLENRFGDKLNLARILSTEKHRHLEPTHAVVSGLHD</sequence>
<comment type="caution">
    <text evidence="1">The sequence shown here is derived from an EMBL/GenBank/DDBJ whole genome shotgun (WGS) entry which is preliminary data.</text>
</comment>
<proteinExistence type="predicted"/>
<evidence type="ECO:0008006" key="3">
    <source>
        <dbReference type="Google" id="ProtNLM"/>
    </source>
</evidence>
<dbReference type="Proteomes" id="UP000198211">
    <property type="component" value="Unassembled WGS sequence"/>
</dbReference>
<accession>A0A225UVH5</accession>
<gene>
    <name evidence="1" type="ORF">PHMEG_00032906</name>
</gene>
<dbReference type="STRING" id="4795.A0A225UVH5"/>
<evidence type="ECO:0000313" key="2">
    <source>
        <dbReference type="Proteomes" id="UP000198211"/>
    </source>
</evidence>
<organism evidence="1 2">
    <name type="scientific">Phytophthora megakarya</name>
    <dbReference type="NCBI Taxonomy" id="4795"/>
    <lineage>
        <taxon>Eukaryota</taxon>
        <taxon>Sar</taxon>
        <taxon>Stramenopiles</taxon>
        <taxon>Oomycota</taxon>
        <taxon>Peronosporomycetes</taxon>
        <taxon>Peronosporales</taxon>
        <taxon>Peronosporaceae</taxon>
        <taxon>Phytophthora</taxon>
    </lineage>
</organism>
<dbReference type="EMBL" id="NBNE01011270">
    <property type="protein sequence ID" value="OWY96748.1"/>
    <property type="molecule type" value="Genomic_DNA"/>
</dbReference>
<feature type="non-terminal residue" evidence="1">
    <location>
        <position position="1"/>
    </location>
</feature>
<reference evidence="2" key="1">
    <citation type="submission" date="2017-03" db="EMBL/GenBank/DDBJ databases">
        <title>Phytopthora megakarya and P. palmivora, two closely related causual agents of cacao black pod achieved similar genome size and gene model numbers by different mechanisms.</title>
        <authorList>
            <person name="Ali S."/>
            <person name="Shao J."/>
            <person name="Larry D.J."/>
            <person name="Kronmiller B."/>
            <person name="Shen D."/>
            <person name="Strem M.D."/>
            <person name="Melnick R.L."/>
            <person name="Guiltinan M.J."/>
            <person name="Tyler B.M."/>
            <person name="Meinhardt L.W."/>
            <person name="Bailey B.A."/>
        </authorList>
    </citation>
    <scope>NUCLEOTIDE SEQUENCE [LARGE SCALE GENOMIC DNA]</scope>
    <source>
        <strain evidence="2">zdho120</strain>
    </source>
</reference>
<dbReference type="OrthoDB" id="128697at2759"/>
<keyword evidence="2" id="KW-1185">Reference proteome</keyword>